<dbReference type="EMBL" id="JAUSTY010000024">
    <property type="protein sequence ID" value="MDQ0168143.1"/>
    <property type="molecule type" value="Genomic_DNA"/>
</dbReference>
<feature type="transmembrane region" description="Helical" evidence="1">
    <location>
        <begin position="250"/>
        <end position="272"/>
    </location>
</feature>
<organism evidence="2 3">
    <name type="scientific">Caldalkalibacillus horti</name>
    <dbReference type="NCBI Taxonomy" id="77523"/>
    <lineage>
        <taxon>Bacteria</taxon>
        <taxon>Bacillati</taxon>
        <taxon>Bacillota</taxon>
        <taxon>Bacilli</taxon>
        <taxon>Bacillales</taxon>
        <taxon>Bacillaceae</taxon>
        <taxon>Caldalkalibacillus</taxon>
    </lineage>
</organism>
<feature type="transmembrane region" description="Helical" evidence="1">
    <location>
        <begin position="315"/>
        <end position="338"/>
    </location>
</feature>
<evidence type="ECO:0000313" key="3">
    <source>
        <dbReference type="Proteomes" id="UP001235840"/>
    </source>
</evidence>
<dbReference type="Pfam" id="PF03616">
    <property type="entry name" value="Glt_symporter"/>
    <property type="match status" value="1"/>
</dbReference>
<sequence length="467" mass="50861">MSAEAMGASLLILGVFLLLGMWIRIVTPLFQRLFLPTSIITGLLLLLLGPEVFGRIIQAMGGEGSRLAEGLFPEFMLDTWELLPELLISVIFTCLFLGKKIPSPKKMWSIAGPQITFGQMMAWGQYTLGILLALLVLGPFFGLPPVAGALIEISFEGGHGTAAGLANTFEQVDFAEGADMALGLATVSMISGVIICIAIINWGVRKNKAEHLRSPSELTKTELRGIIPEDERESAGKIVTRGEAIETLTIHFGAIGVSILGGFLLLEGLVLLENWLFGSDFMTYVPLFTFAMLASVALQVLLNKFDKNHFIDRNLILRVQGFSLDILIVSAMATLSLSVIGDNIIPFILLAVVGIVWNVLVFFLLAPRMIPSYWFEKGMGDLGQSLGMTATGLLLLKVTDPKEKTPATEGFGYKQLMFEPILGGGLFTAFSLPLIFQFGPIPILILTTMLLFGWLLLGLLYFGKKKE</sequence>
<gene>
    <name evidence="2" type="ORF">J2S11_004095</name>
</gene>
<keyword evidence="1" id="KW-1133">Transmembrane helix</keyword>
<feature type="transmembrane region" description="Helical" evidence="1">
    <location>
        <begin position="120"/>
        <end position="141"/>
    </location>
</feature>
<dbReference type="PANTHER" id="PTHR36178:SF1">
    <property type="entry name" value="SODIUM_GLUTAMATE SYMPORTER"/>
    <property type="match status" value="1"/>
</dbReference>
<feature type="transmembrane region" description="Helical" evidence="1">
    <location>
        <begin position="441"/>
        <end position="462"/>
    </location>
</feature>
<comment type="caution">
    <text evidence="2">The sequence shown here is derived from an EMBL/GenBank/DDBJ whole genome shotgun (WGS) entry which is preliminary data.</text>
</comment>
<keyword evidence="1" id="KW-0472">Membrane</keyword>
<proteinExistence type="predicted"/>
<feature type="transmembrane region" description="Helical" evidence="1">
    <location>
        <begin position="33"/>
        <end position="57"/>
    </location>
</feature>
<protein>
    <submittedName>
        <fullName evidence="2">ESS family glutamate:Na+ symporter</fullName>
    </submittedName>
</protein>
<dbReference type="Proteomes" id="UP001235840">
    <property type="component" value="Unassembled WGS sequence"/>
</dbReference>
<reference evidence="2 3" key="1">
    <citation type="submission" date="2023-07" db="EMBL/GenBank/DDBJ databases">
        <title>Genomic Encyclopedia of Type Strains, Phase IV (KMG-IV): sequencing the most valuable type-strain genomes for metagenomic binning, comparative biology and taxonomic classification.</title>
        <authorList>
            <person name="Goeker M."/>
        </authorList>
    </citation>
    <scope>NUCLEOTIDE SEQUENCE [LARGE SCALE GENOMIC DNA]</scope>
    <source>
        <strain evidence="2 3">DSM 12751</strain>
    </source>
</reference>
<keyword evidence="3" id="KW-1185">Reference proteome</keyword>
<feature type="transmembrane region" description="Helical" evidence="1">
    <location>
        <begin position="344"/>
        <end position="366"/>
    </location>
</feature>
<feature type="transmembrane region" description="Helical" evidence="1">
    <location>
        <begin position="284"/>
        <end position="303"/>
    </location>
</feature>
<feature type="transmembrane region" description="Helical" evidence="1">
    <location>
        <begin position="180"/>
        <end position="204"/>
    </location>
</feature>
<feature type="transmembrane region" description="Helical" evidence="1">
    <location>
        <begin position="416"/>
        <end position="435"/>
    </location>
</feature>
<keyword evidence="1" id="KW-0812">Transmembrane</keyword>
<dbReference type="InterPro" id="IPR004445">
    <property type="entry name" value="GltS"/>
</dbReference>
<accession>A0ABT9W4H7</accession>
<dbReference type="PANTHER" id="PTHR36178">
    <property type="entry name" value="SLR0625 PROTEIN"/>
    <property type="match status" value="1"/>
</dbReference>
<feature type="transmembrane region" description="Helical" evidence="1">
    <location>
        <begin position="6"/>
        <end position="26"/>
    </location>
</feature>
<name>A0ABT9W4H7_9BACI</name>
<evidence type="ECO:0000313" key="2">
    <source>
        <dbReference type="EMBL" id="MDQ0168143.1"/>
    </source>
</evidence>
<dbReference type="RefSeq" id="WP_307397664.1">
    <property type="nucleotide sequence ID" value="NZ_BAAADK010000047.1"/>
</dbReference>
<evidence type="ECO:0000256" key="1">
    <source>
        <dbReference type="SAM" id="Phobius"/>
    </source>
</evidence>
<feature type="transmembrane region" description="Helical" evidence="1">
    <location>
        <begin position="82"/>
        <end position="99"/>
    </location>
</feature>